<evidence type="ECO:0000313" key="5">
    <source>
        <dbReference type="Proteomes" id="UP001201873"/>
    </source>
</evidence>
<gene>
    <name evidence="4" type="ORF">MXD59_16200</name>
</gene>
<keyword evidence="4" id="KW-0418">Kinase</keyword>
<keyword evidence="2" id="KW-0547">Nucleotide-binding</keyword>
<dbReference type="EMBL" id="JALKFT010000016">
    <property type="protein sequence ID" value="MCK9877298.1"/>
    <property type="molecule type" value="Genomic_DNA"/>
</dbReference>
<organism evidence="4 5">
    <name type="scientific">Frankia umida</name>
    <dbReference type="NCBI Taxonomy" id="573489"/>
    <lineage>
        <taxon>Bacteria</taxon>
        <taxon>Bacillati</taxon>
        <taxon>Actinomycetota</taxon>
        <taxon>Actinomycetes</taxon>
        <taxon>Frankiales</taxon>
        <taxon>Frankiaceae</taxon>
        <taxon>Frankia</taxon>
    </lineage>
</organism>
<dbReference type="PANTHER" id="PTHR10344">
    <property type="entry name" value="THYMIDYLATE KINASE"/>
    <property type="match status" value="1"/>
</dbReference>
<protein>
    <recommendedName>
        <fullName evidence="1">Thymidylate kinase</fullName>
    </recommendedName>
</protein>
<evidence type="ECO:0000256" key="2">
    <source>
        <dbReference type="ARBA" id="ARBA00022741"/>
    </source>
</evidence>
<dbReference type="Proteomes" id="UP001201873">
    <property type="component" value="Unassembled WGS sequence"/>
</dbReference>
<sequence>MPIIALVGVDGAGKTTQARRLAAALSAAGRPARYHENGGGRPLLDPLARRLGRRDGPDLLGARGHLAVEATIRATAITIGLGLSWLRGEVAVMDRYSYCQYATMRLRERPAAVGAAARGERWVRAAYRHLPTPDLVVWLTVPVTVAQRRVELRGRDREDLDRLTAFAAAYAGLPEADLFHPLPATGSADDIHTALLRLARATLDQRD</sequence>
<comment type="caution">
    <text evidence="4">The sequence shown here is derived from an EMBL/GenBank/DDBJ whole genome shotgun (WGS) entry which is preliminary data.</text>
</comment>
<dbReference type="Gene3D" id="3.40.50.300">
    <property type="entry name" value="P-loop containing nucleotide triphosphate hydrolases"/>
    <property type="match status" value="1"/>
</dbReference>
<keyword evidence="3" id="KW-0067">ATP-binding</keyword>
<keyword evidence="5" id="KW-1185">Reference proteome</keyword>
<dbReference type="GO" id="GO:0016301">
    <property type="term" value="F:kinase activity"/>
    <property type="evidence" value="ECO:0007669"/>
    <property type="project" value="UniProtKB-KW"/>
</dbReference>
<dbReference type="PANTHER" id="PTHR10344:SF4">
    <property type="entry name" value="UMP-CMP KINASE 2, MITOCHONDRIAL"/>
    <property type="match status" value="1"/>
</dbReference>
<evidence type="ECO:0000256" key="1">
    <source>
        <dbReference type="ARBA" id="ARBA00017144"/>
    </source>
</evidence>
<dbReference type="SUPFAM" id="SSF52540">
    <property type="entry name" value="P-loop containing nucleoside triphosphate hydrolases"/>
    <property type="match status" value="1"/>
</dbReference>
<reference evidence="4 5" key="1">
    <citation type="submission" date="2022-04" db="EMBL/GenBank/DDBJ databases">
        <title>Genome diversity in the genus Frankia.</title>
        <authorList>
            <person name="Carlos-Shanley C."/>
            <person name="Hahn D."/>
        </authorList>
    </citation>
    <scope>NUCLEOTIDE SEQUENCE [LARGE SCALE GENOMIC DNA]</scope>
    <source>
        <strain evidence="4 5">Ag45/Mut15</strain>
    </source>
</reference>
<evidence type="ECO:0000313" key="4">
    <source>
        <dbReference type="EMBL" id="MCK9877298.1"/>
    </source>
</evidence>
<dbReference type="RefSeq" id="WP_248825561.1">
    <property type="nucleotide sequence ID" value="NZ_JALKFT010000016.1"/>
</dbReference>
<name>A0ABT0K0I9_9ACTN</name>
<evidence type="ECO:0000256" key="3">
    <source>
        <dbReference type="ARBA" id="ARBA00022840"/>
    </source>
</evidence>
<proteinExistence type="predicted"/>
<dbReference type="InterPro" id="IPR027417">
    <property type="entry name" value="P-loop_NTPase"/>
</dbReference>
<keyword evidence="4" id="KW-0808">Transferase</keyword>
<accession>A0ABT0K0I9</accession>